<reference evidence="1" key="1">
    <citation type="submission" date="2023-03" db="EMBL/GenBank/DDBJ databases">
        <title>Massive genome expansion in bonnet fungi (Mycena s.s.) driven by repeated elements and novel gene families across ecological guilds.</title>
        <authorList>
            <consortium name="Lawrence Berkeley National Laboratory"/>
            <person name="Harder C.B."/>
            <person name="Miyauchi S."/>
            <person name="Viragh M."/>
            <person name="Kuo A."/>
            <person name="Thoen E."/>
            <person name="Andreopoulos B."/>
            <person name="Lu D."/>
            <person name="Skrede I."/>
            <person name="Drula E."/>
            <person name="Henrissat B."/>
            <person name="Morin E."/>
            <person name="Kohler A."/>
            <person name="Barry K."/>
            <person name="LaButti K."/>
            <person name="Morin E."/>
            <person name="Salamov A."/>
            <person name="Lipzen A."/>
            <person name="Mereny Z."/>
            <person name="Hegedus B."/>
            <person name="Baldrian P."/>
            <person name="Stursova M."/>
            <person name="Weitz H."/>
            <person name="Taylor A."/>
            <person name="Grigoriev I.V."/>
            <person name="Nagy L.G."/>
            <person name="Martin F."/>
            <person name="Kauserud H."/>
        </authorList>
    </citation>
    <scope>NUCLEOTIDE SEQUENCE</scope>
    <source>
        <strain evidence="1">9144</strain>
    </source>
</reference>
<evidence type="ECO:0000313" key="2">
    <source>
        <dbReference type="Proteomes" id="UP001219525"/>
    </source>
</evidence>
<evidence type="ECO:0000313" key="1">
    <source>
        <dbReference type="EMBL" id="KAJ7208916.1"/>
    </source>
</evidence>
<dbReference type="Proteomes" id="UP001219525">
    <property type="component" value="Unassembled WGS sequence"/>
</dbReference>
<evidence type="ECO:0008006" key="3">
    <source>
        <dbReference type="Google" id="ProtNLM"/>
    </source>
</evidence>
<sequence>MPREHTKAVIPRERTEAARLCASSSSLFRILRSTASNMGNRHIENSAKTIALRLLRRGCDSREIADLCGFSTRTLRQTVVRYQTTGSVAKAAAVGWGVGGREDVEEQRGRRAQTRGLVWFLVKCATNALHPNLGPENLVRCAQLNQYWRYGFGRSEVKQHCQKVRLKLPTSDRKPSDPIVRGVPTLQDILNADSTLDSSINEDSLFNLLDPYGIKDLEAMEEGEDDIDTAAPPLVIRRAGLPTMDIEAYVDLNAPALAARFTPDQGNSMPAESLPTAAKRTGMMTKWTDEDTE</sequence>
<keyword evidence="2" id="KW-1185">Reference proteome</keyword>
<accession>A0AAD6VGF1</accession>
<gene>
    <name evidence="1" type="ORF">GGX14DRAFT_566614</name>
</gene>
<organism evidence="1 2">
    <name type="scientific">Mycena pura</name>
    <dbReference type="NCBI Taxonomy" id="153505"/>
    <lineage>
        <taxon>Eukaryota</taxon>
        <taxon>Fungi</taxon>
        <taxon>Dikarya</taxon>
        <taxon>Basidiomycota</taxon>
        <taxon>Agaricomycotina</taxon>
        <taxon>Agaricomycetes</taxon>
        <taxon>Agaricomycetidae</taxon>
        <taxon>Agaricales</taxon>
        <taxon>Marasmiineae</taxon>
        <taxon>Mycenaceae</taxon>
        <taxon>Mycena</taxon>
    </lineage>
</organism>
<proteinExistence type="predicted"/>
<comment type="caution">
    <text evidence="1">The sequence shown here is derived from an EMBL/GenBank/DDBJ whole genome shotgun (WGS) entry which is preliminary data.</text>
</comment>
<dbReference type="EMBL" id="JARJCW010000032">
    <property type="protein sequence ID" value="KAJ7208916.1"/>
    <property type="molecule type" value="Genomic_DNA"/>
</dbReference>
<name>A0AAD6VGF1_9AGAR</name>
<dbReference type="AlphaFoldDB" id="A0AAD6VGF1"/>
<protein>
    <recommendedName>
        <fullName evidence="3">Homeodomain-like protein</fullName>
    </recommendedName>
</protein>